<dbReference type="Proteomes" id="UP001174909">
    <property type="component" value="Unassembled WGS sequence"/>
</dbReference>
<gene>
    <name evidence="4" type="ORF">GBAR_LOCUS24887</name>
</gene>
<accession>A0AA35TAX6</accession>
<evidence type="ECO:0000256" key="1">
    <source>
        <dbReference type="SAM" id="MobiDB-lite"/>
    </source>
</evidence>
<feature type="signal peptide" evidence="3">
    <location>
        <begin position="1"/>
        <end position="28"/>
    </location>
</feature>
<feature type="region of interest" description="Disordered" evidence="1">
    <location>
        <begin position="412"/>
        <end position="506"/>
    </location>
</feature>
<feature type="chain" id="PRO_5041290670" description="Ig-like domain-containing protein" evidence="3">
    <location>
        <begin position="29"/>
        <end position="506"/>
    </location>
</feature>
<proteinExistence type="predicted"/>
<keyword evidence="3" id="KW-0732">Signal</keyword>
<evidence type="ECO:0000313" key="5">
    <source>
        <dbReference type="Proteomes" id="UP001174909"/>
    </source>
</evidence>
<evidence type="ECO:0000256" key="2">
    <source>
        <dbReference type="SAM" id="Phobius"/>
    </source>
</evidence>
<feature type="compositionally biased region" description="Polar residues" evidence="1">
    <location>
        <begin position="477"/>
        <end position="487"/>
    </location>
</feature>
<feature type="transmembrane region" description="Helical" evidence="2">
    <location>
        <begin position="362"/>
        <end position="386"/>
    </location>
</feature>
<reference evidence="4" key="1">
    <citation type="submission" date="2023-03" db="EMBL/GenBank/DDBJ databases">
        <authorList>
            <person name="Steffen K."/>
            <person name="Cardenas P."/>
        </authorList>
    </citation>
    <scope>NUCLEOTIDE SEQUENCE</scope>
</reference>
<protein>
    <recommendedName>
        <fullName evidence="6">Ig-like domain-containing protein</fullName>
    </recommendedName>
</protein>
<evidence type="ECO:0000256" key="3">
    <source>
        <dbReference type="SAM" id="SignalP"/>
    </source>
</evidence>
<keyword evidence="2" id="KW-1133">Transmembrane helix</keyword>
<name>A0AA35TAX6_GEOBA</name>
<keyword evidence="5" id="KW-1185">Reference proteome</keyword>
<comment type="caution">
    <text evidence="4">The sequence shown here is derived from an EMBL/GenBank/DDBJ whole genome shotgun (WGS) entry which is preliminary data.</text>
</comment>
<dbReference type="AlphaFoldDB" id="A0AA35TAX6"/>
<organism evidence="4 5">
    <name type="scientific">Geodia barretti</name>
    <name type="common">Barrett's horny sponge</name>
    <dbReference type="NCBI Taxonomy" id="519541"/>
    <lineage>
        <taxon>Eukaryota</taxon>
        <taxon>Metazoa</taxon>
        <taxon>Porifera</taxon>
        <taxon>Demospongiae</taxon>
        <taxon>Heteroscleromorpha</taxon>
        <taxon>Tetractinellida</taxon>
        <taxon>Astrophorina</taxon>
        <taxon>Geodiidae</taxon>
        <taxon>Geodia</taxon>
    </lineage>
</organism>
<evidence type="ECO:0000313" key="4">
    <source>
        <dbReference type="EMBL" id="CAI8044960.1"/>
    </source>
</evidence>
<sequence>MKMSLKKAVSRIICFGVLWIHLLKLNHAEVAAEVTIKPQEGCVCPDHSYSCRADSLTEIEWDTKISMTSEISYNINREKKYADVESGGLRVLFSEVPVEGGLANLTAQLFLVDQHTWNQSNATCQAIGQGIARQDTVTVCVTGPASPPTSLSVVWDSPSAVVSFQSPLYGGECVDYYVVTAASEERNVLCNVTSDGTERNCSIYLGGGNVNHFNFTVHGVTRVNDSFVYNGHIATDYRLPFPENVRSVEEECGHVNVTWKSNHVIEPVNTTISWRGVHSSGARHYERGSSEDSHLLTLDYSETGPVEIAVTFSSAVCNKTTTITLNRKRCLTASETSPTPTPCDVGVTEAVKPTADSDVMCIAIGVGVCAALLVVVTVAVAVWCLVKKKRSKSESVPSSSCGDELKIPGSQTCKGCGDQQETPAPAAPETETDNTHPDVLPLLYDDLNTLTKEKKEQSSSMPMYHVLEGPTPVESAPETQEQESSVTDIPLYSVVDKSKKKKKTTN</sequence>
<keyword evidence="2" id="KW-0812">Transmembrane</keyword>
<evidence type="ECO:0008006" key="6">
    <source>
        <dbReference type="Google" id="ProtNLM"/>
    </source>
</evidence>
<dbReference type="EMBL" id="CASHTH010003436">
    <property type="protein sequence ID" value="CAI8044960.1"/>
    <property type="molecule type" value="Genomic_DNA"/>
</dbReference>
<keyword evidence="2" id="KW-0472">Membrane</keyword>